<dbReference type="SUPFAM" id="SSF53300">
    <property type="entry name" value="vWA-like"/>
    <property type="match status" value="1"/>
</dbReference>
<keyword evidence="7" id="KW-1185">Reference proteome</keyword>
<keyword evidence="2" id="KW-0547">Nucleotide-binding</keyword>
<sequence>MESREKRLVFPFSAIVGQEKAKLALLCVAVNPLIGGVLLKGDKGTGKSTLVRALANVLPEIEVVADCPFNCNPRNPLEMCDSCYERYERGEELPVAKRKMRVVDLPLSVTIDRLVGTIDVERFLKEGKKALQPGILAEANRGVLYIDEVNLLDDYIADSLLDAAAMGWNTIEREGISFRHPARFILVGSMNPEEGELRPQILDRFGLCVEVSAPMNPEERIEIVKRVEEFHEDPISFYKKYESEEKKLTERIVKAREILPKVEISDDLLKLLAETVVDLGIKTNRAEIATIKTAKAIAALNGRRRVSLEDLEKAMELALPHRLRDRPFQKPPQMRPPKPKDDSKHNHDHKGDHKHEHKKEERSERRNQESRSRGTGNLEQNFRSSEAKIPRIESKNFDGGEFTGYRSSRDVSVTVINFPKGIPVSYLPPVNGRIKDVDFYNSLVWAVLNGKRPPIKLDLNDIRVRVRKAKAPTLWVLLLDSSGSMAVQKRISIAKGIAEKLVEKGYIKKSKMALIVAKGNRAEIFVPPTKNYWEVLEKIESVPTGGRTPLSSALYNLLLLANRERMKDRSVKVRAFLITDGKANVPLFGKRIKEEITELARALKKKEVELTVYDTRGRGISPGLSYVPILERVAGAKVHKV</sequence>
<name>A0A117ITX3_9EURY</name>
<dbReference type="SMART" id="SM00382">
    <property type="entry name" value="AAA"/>
    <property type="match status" value="1"/>
</dbReference>
<dbReference type="SMART" id="SM00327">
    <property type="entry name" value="VWA"/>
    <property type="match status" value="1"/>
</dbReference>
<evidence type="ECO:0000256" key="3">
    <source>
        <dbReference type="ARBA" id="ARBA00022840"/>
    </source>
</evidence>
<evidence type="ECO:0000256" key="2">
    <source>
        <dbReference type="ARBA" id="ARBA00022741"/>
    </source>
</evidence>
<comment type="similarity">
    <text evidence="1">Belongs to the Mg-chelatase subunits D/I family.</text>
</comment>
<gene>
    <name evidence="6" type="ORF">APY94_03160</name>
</gene>
<dbReference type="PANTHER" id="PTHR35023:SF1">
    <property type="entry name" value="MG-PROTOPORPHYRIN IX CHELATASE"/>
    <property type="match status" value="1"/>
</dbReference>
<feature type="region of interest" description="Disordered" evidence="4">
    <location>
        <begin position="320"/>
        <end position="390"/>
    </location>
</feature>
<proteinExistence type="inferred from homology"/>
<dbReference type="STRING" id="227598.APY94_03160"/>
<dbReference type="Pfam" id="PF17863">
    <property type="entry name" value="AAA_lid_2"/>
    <property type="match status" value="1"/>
</dbReference>
<reference evidence="6 7" key="1">
    <citation type="submission" date="2015-10" db="EMBL/GenBank/DDBJ databases">
        <title>Draft genome sequence of Thermococcus celericrescens strain DSM 17994.</title>
        <authorList>
            <person name="Hong S.-J."/>
            <person name="Park C.-E."/>
            <person name="Shin J.-H."/>
        </authorList>
    </citation>
    <scope>NUCLEOTIDE SEQUENCE [LARGE SCALE GENOMIC DNA]</scope>
    <source>
        <strain evidence="6 7">DSM 17994</strain>
    </source>
</reference>
<evidence type="ECO:0000256" key="1">
    <source>
        <dbReference type="ARBA" id="ARBA00005799"/>
    </source>
</evidence>
<dbReference type="PANTHER" id="PTHR35023">
    <property type="entry name" value="CHELATASE-RELATED"/>
    <property type="match status" value="1"/>
</dbReference>
<dbReference type="InterPro" id="IPR036465">
    <property type="entry name" value="vWFA_dom_sf"/>
</dbReference>
<evidence type="ECO:0000256" key="4">
    <source>
        <dbReference type="SAM" id="MobiDB-lite"/>
    </source>
</evidence>
<dbReference type="Gene3D" id="3.40.50.300">
    <property type="entry name" value="P-loop containing nucleotide triphosphate hydrolases"/>
    <property type="match status" value="1"/>
</dbReference>
<dbReference type="AlphaFoldDB" id="A0A117ITX3"/>
<accession>A0A117ITX3</accession>
<dbReference type="Pfam" id="PF01078">
    <property type="entry name" value="Mg_chelatase"/>
    <property type="match status" value="1"/>
</dbReference>
<dbReference type="RefSeq" id="WP_058938255.1">
    <property type="nucleotide sequence ID" value="NZ_LLYW01000009.1"/>
</dbReference>
<feature type="domain" description="VWFA" evidence="5">
    <location>
        <begin position="474"/>
        <end position="612"/>
    </location>
</feature>
<dbReference type="InterPro" id="IPR027417">
    <property type="entry name" value="P-loop_NTPase"/>
</dbReference>
<dbReference type="InterPro" id="IPR041628">
    <property type="entry name" value="ChlI/MoxR_AAA_lid"/>
</dbReference>
<feature type="compositionally biased region" description="Basic and acidic residues" evidence="4">
    <location>
        <begin position="338"/>
        <end position="372"/>
    </location>
</feature>
<evidence type="ECO:0000259" key="5">
    <source>
        <dbReference type="PROSITE" id="PS50234"/>
    </source>
</evidence>
<dbReference type="Gene3D" id="1.10.8.80">
    <property type="entry name" value="Magnesium chelatase subunit I, C-Terminal domain"/>
    <property type="match status" value="1"/>
</dbReference>
<dbReference type="GO" id="GO:0005524">
    <property type="term" value="F:ATP binding"/>
    <property type="evidence" value="ECO:0007669"/>
    <property type="project" value="UniProtKB-KW"/>
</dbReference>
<dbReference type="OrthoDB" id="25914at2157"/>
<protein>
    <submittedName>
        <fullName evidence="6">Magnesium chelatase</fullName>
    </submittedName>
</protein>
<evidence type="ECO:0000313" key="6">
    <source>
        <dbReference type="EMBL" id="KUH34139.1"/>
    </source>
</evidence>
<evidence type="ECO:0000313" key="7">
    <source>
        <dbReference type="Proteomes" id="UP000053462"/>
    </source>
</evidence>
<dbReference type="InterPro" id="IPR003593">
    <property type="entry name" value="AAA+_ATPase"/>
</dbReference>
<dbReference type="InterPro" id="IPR002035">
    <property type="entry name" value="VWF_A"/>
</dbReference>
<dbReference type="SUPFAM" id="SSF52540">
    <property type="entry name" value="P-loop containing nucleoside triphosphate hydrolases"/>
    <property type="match status" value="1"/>
</dbReference>
<keyword evidence="3" id="KW-0067">ATP-binding</keyword>
<dbReference type="InterPro" id="IPR052989">
    <property type="entry name" value="Mg-chelatase_DI-like"/>
</dbReference>
<comment type="caution">
    <text evidence="6">The sequence shown here is derived from an EMBL/GenBank/DDBJ whole genome shotgun (WGS) entry which is preliminary data.</text>
</comment>
<dbReference type="InterPro" id="IPR000523">
    <property type="entry name" value="Mg_chelatse_chII-like_cat_dom"/>
</dbReference>
<dbReference type="Pfam" id="PF13519">
    <property type="entry name" value="VWA_2"/>
    <property type="match status" value="1"/>
</dbReference>
<dbReference type="EMBL" id="LLYW01000009">
    <property type="protein sequence ID" value="KUH34139.1"/>
    <property type="molecule type" value="Genomic_DNA"/>
</dbReference>
<dbReference type="PROSITE" id="PS50234">
    <property type="entry name" value="VWFA"/>
    <property type="match status" value="1"/>
</dbReference>
<feature type="compositionally biased region" description="Polar residues" evidence="4">
    <location>
        <begin position="374"/>
        <end position="384"/>
    </location>
</feature>
<dbReference type="Proteomes" id="UP000053462">
    <property type="component" value="Unassembled WGS sequence"/>
</dbReference>
<organism evidence="6 7">
    <name type="scientific">Thermococcus celericrescens</name>
    <dbReference type="NCBI Taxonomy" id="227598"/>
    <lineage>
        <taxon>Archaea</taxon>
        <taxon>Methanobacteriati</taxon>
        <taxon>Methanobacteriota</taxon>
        <taxon>Thermococci</taxon>
        <taxon>Thermococcales</taxon>
        <taxon>Thermococcaceae</taxon>
        <taxon>Thermococcus</taxon>
    </lineage>
</organism>
<dbReference type="Gene3D" id="3.40.50.410">
    <property type="entry name" value="von Willebrand factor, type A domain"/>
    <property type="match status" value="1"/>
</dbReference>